<feature type="domain" description="Tyr recombinase" evidence="10">
    <location>
        <begin position="107"/>
        <end position="290"/>
    </location>
</feature>
<evidence type="ECO:0000256" key="4">
    <source>
        <dbReference type="ARBA" id="ARBA00022829"/>
    </source>
</evidence>
<dbReference type="InterPro" id="IPR050090">
    <property type="entry name" value="Tyrosine_recombinase_XerCD"/>
</dbReference>
<organism evidence="12 13">
    <name type="scientific">Flavobacterium tiangeerense</name>
    <dbReference type="NCBI Taxonomy" id="459471"/>
    <lineage>
        <taxon>Bacteria</taxon>
        <taxon>Pseudomonadati</taxon>
        <taxon>Bacteroidota</taxon>
        <taxon>Flavobacteriia</taxon>
        <taxon>Flavobacteriales</taxon>
        <taxon>Flavobacteriaceae</taxon>
        <taxon>Flavobacterium</taxon>
    </lineage>
</organism>
<evidence type="ECO:0000256" key="5">
    <source>
        <dbReference type="ARBA" id="ARBA00022908"/>
    </source>
</evidence>
<name>A0ABY3FQ55_9FLAO</name>
<keyword evidence="8" id="KW-0131">Cell cycle</keyword>
<dbReference type="Pfam" id="PF00589">
    <property type="entry name" value="Phage_integrase"/>
    <property type="match status" value="1"/>
</dbReference>
<dbReference type="Pfam" id="PF02899">
    <property type="entry name" value="Phage_int_SAM_1"/>
    <property type="match status" value="1"/>
</dbReference>
<evidence type="ECO:0000259" key="11">
    <source>
        <dbReference type="PROSITE" id="PS51900"/>
    </source>
</evidence>
<evidence type="ECO:0000256" key="6">
    <source>
        <dbReference type="ARBA" id="ARBA00023125"/>
    </source>
</evidence>
<dbReference type="PROSITE" id="PS51900">
    <property type="entry name" value="CB"/>
    <property type="match status" value="1"/>
</dbReference>
<keyword evidence="5" id="KW-0229">DNA integration</keyword>
<keyword evidence="4" id="KW-0159">Chromosome partition</keyword>
<dbReference type="InterPro" id="IPR013762">
    <property type="entry name" value="Integrase-like_cat_sf"/>
</dbReference>
<evidence type="ECO:0000256" key="7">
    <source>
        <dbReference type="ARBA" id="ARBA00023172"/>
    </source>
</evidence>
<dbReference type="InterPro" id="IPR002104">
    <property type="entry name" value="Integrase_catalytic"/>
</dbReference>
<dbReference type="PANTHER" id="PTHR30349">
    <property type="entry name" value="PHAGE INTEGRASE-RELATED"/>
    <property type="match status" value="1"/>
</dbReference>
<keyword evidence="6 9" id="KW-0238">DNA-binding</keyword>
<dbReference type="InterPro" id="IPR044068">
    <property type="entry name" value="CB"/>
</dbReference>
<gene>
    <name evidence="12" type="ORF">IQ05_00286</name>
</gene>
<dbReference type="InterPro" id="IPR011010">
    <property type="entry name" value="DNA_brk_join_enz"/>
</dbReference>
<dbReference type="Gene3D" id="1.10.150.130">
    <property type="match status" value="1"/>
</dbReference>
<protein>
    <submittedName>
        <fullName evidence="12">Integrase/recombinase XerC</fullName>
    </submittedName>
</protein>
<dbReference type="PANTHER" id="PTHR30349:SF77">
    <property type="entry name" value="TYROSINE RECOMBINASE XERC"/>
    <property type="match status" value="1"/>
</dbReference>
<evidence type="ECO:0000256" key="8">
    <source>
        <dbReference type="ARBA" id="ARBA00023306"/>
    </source>
</evidence>
<evidence type="ECO:0000256" key="1">
    <source>
        <dbReference type="ARBA" id="ARBA00004496"/>
    </source>
</evidence>
<keyword evidence="7" id="KW-0233">DNA recombination</keyword>
<dbReference type="Gene3D" id="1.10.443.10">
    <property type="entry name" value="Intergrase catalytic core"/>
    <property type="match status" value="1"/>
</dbReference>
<dbReference type="SUPFAM" id="SSF56349">
    <property type="entry name" value="DNA breaking-rejoining enzymes"/>
    <property type="match status" value="1"/>
</dbReference>
<evidence type="ECO:0000256" key="9">
    <source>
        <dbReference type="PROSITE-ProRule" id="PRU01248"/>
    </source>
</evidence>
<evidence type="ECO:0000313" key="12">
    <source>
        <dbReference type="EMBL" id="TWI03345.1"/>
    </source>
</evidence>
<dbReference type="RefSeq" id="WP_144889112.1">
    <property type="nucleotide sequence ID" value="NZ_VLKO01000001.1"/>
</dbReference>
<feature type="domain" description="Core-binding (CB)" evidence="11">
    <location>
        <begin position="1"/>
        <end position="86"/>
    </location>
</feature>
<dbReference type="EMBL" id="VLKO01000001">
    <property type="protein sequence ID" value="TWI03345.1"/>
    <property type="molecule type" value="Genomic_DNA"/>
</dbReference>
<evidence type="ECO:0000313" key="13">
    <source>
        <dbReference type="Proteomes" id="UP000317519"/>
    </source>
</evidence>
<evidence type="ECO:0000259" key="10">
    <source>
        <dbReference type="PROSITE" id="PS51898"/>
    </source>
</evidence>
<comment type="subcellular location">
    <subcellularLocation>
        <location evidence="1">Cytoplasm</location>
    </subcellularLocation>
</comment>
<accession>A0ABY3FQ55</accession>
<evidence type="ECO:0000256" key="2">
    <source>
        <dbReference type="ARBA" id="ARBA00022490"/>
    </source>
</evidence>
<comment type="caution">
    <text evidence="12">The sequence shown here is derived from an EMBL/GenBank/DDBJ whole genome shotgun (WGS) entry which is preliminary data.</text>
</comment>
<dbReference type="Proteomes" id="UP000317519">
    <property type="component" value="Unassembled WGS sequence"/>
</dbReference>
<keyword evidence="3" id="KW-0132">Cell division</keyword>
<keyword evidence="2" id="KW-0963">Cytoplasm</keyword>
<evidence type="ECO:0000256" key="3">
    <source>
        <dbReference type="ARBA" id="ARBA00022618"/>
    </source>
</evidence>
<keyword evidence="13" id="KW-1185">Reference proteome</keyword>
<sequence>MATNKDAFRDYLTFEKKYSAHTIMAYCVDVDTFSDYIKKEFDQETIDHVHYAQIRNWIVSLVDKSVSNSSVNRKVASLKAYFKFLMKIKQIETSPLLKHKALKTAKKVQIPFSENEMQNLLFETQHAEGFEQIRNALVVELFYATGIRRTELIHLKNSDVNLLNNTIKVLGKRNKERIVPLLPILKDQISRYQEERRTLDVINDGECFFLTKKGDKLSDSFVYRLINSYFSNISEKLKKSPHILRHTFATHLLNNGADLNSVKELLGHSSLASTQVYTHNSLAELKNVYAKAHPREKNNTI</sequence>
<dbReference type="PROSITE" id="PS51898">
    <property type="entry name" value="TYR_RECOMBINASE"/>
    <property type="match status" value="1"/>
</dbReference>
<dbReference type="InterPro" id="IPR010998">
    <property type="entry name" value="Integrase_recombinase_N"/>
</dbReference>
<dbReference type="InterPro" id="IPR004107">
    <property type="entry name" value="Integrase_SAM-like_N"/>
</dbReference>
<reference evidence="12 13" key="1">
    <citation type="journal article" date="2015" name="Stand. Genomic Sci.">
        <title>Genomic Encyclopedia of Bacterial and Archaeal Type Strains, Phase III: the genomes of soil and plant-associated and newly described type strains.</title>
        <authorList>
            <person name="Whitman W.B."/>
            <person name="Woyke T."/>
            <person name="Klenk H.P."/>
            <person name="Zhou Y."/>
            <person name="Lilburn T.G."/>
            <person name="Beck B.J."/>
            <person name="De Vos P."/>
            <person name="Vandamme P."/>
            <person name="Eisen J.A."/>
            <person name="Garrity G."/>
            <person name="Hugenholtz P."/>
            <person name="Kyrpides N.C."/>
        </authorList>
    </citation>
    <scope>NUCLEOTIDE SEQUENCE [LARGE SCALE GENOMIC DNA]</scope>
    <source>
        <strain evidence="12 13">CGMCC 1.6847</strain>
    </source>
</reference>
<proteinExistence type="predicted"/>